<evidence type="ECO:0000256" key="15">
    <source>
        <dbReference type="ARBA" id="ARBA00023134"/>
    </source>
</evidence>
<evidence type="ECO:0000313" key="20">
    <source>
        <dbReference type="EMBL" id="KNY27994.1"/>
    </source>
</evidence>
<feature type="binding site" evidence="19">
    <location>
        <position position="62"/>
    </location>
    <ligand>
        <name>GTP</name>
        <dbReference type="ChEBI" id="CHEBI:37565"/>
    </ligand>
</feature>
<feature type="binding site" evidence="19">
    <location>
        <begin position="9"/>
        <end position="16"/>
    </location>
    <ligand>
        <name>GTP</name>
        <dbReference type="ChEBI" id="CHEBI:37565"/>
    </ligand>
</feature>
<dbReference type="STRING" id="398512.Bccel_3265"/>
<dbReference type="PIRSF" id="PIRSF006135">
    <property type="entry name" value="CobU"/>
    <property type="match status" value="1"/>
</dbReference>
<dbReference type="AlphaFoldDB" id="A0A0L6JQC8"/>
<evidence type="ECO:0000256" key="6">
    <source>
        <dbReference type="ARBA" id="ARBA00005159"/>
    </source>
</evidence>
<sequence length="185" mass="20855">MGKLILVTGGARSGKSAFAEEKVKGYGHNILYIATAVPFDDEMKLRIKKHREQRPDIWETLEAYKDLDLMLPDIVKGKSAVLLDCITVMITNLMFEKYRNWDDIDASKMIGIENYIMTEVEKLISVINKLNVPFVLVTNELGVGLVPEGASVRMFRDIAGRVNQRFAKASQEVFLCVCGIPMKIK</sequence>
<dbReference type="InterPro" id="IPR003203">
    <property type="entry name" value="CobU/CobP"/>
</dbReference>
<dbReference type="EC" id="2.7.1.156" evidence="8"/>
<evidence type="ECO:0000256" key="13">
    <source>
        <dbReference type="ARBA" id="ARBA00022777"/>
    </source>
</evidence>
<evidence type="ECO:0000256" key="16">
    <source>
        <dbReference type="ARBA" id="ARBA00029570"/>
    </source>
</evidence>
<feature type="binding site" evidence="19">
    <location>
        <position position="84"/>
    </location>
    <ligand>
        <name>GTP</name>
        <dbReference type="ChEBI" id="CHEBI:37565"/>
    </ligand>
</feature>
<keyword evidence="20" id="KW-0548">Nucleotidyltransferase</keyword>
<dbReference type="eggNOG" id="COG2087">
    <property type="taxonomic scope" value="Bacteria"/>
</dbReference>
<keyword evidence="15 19" id="KW-0342">GTP-binding</keyword>
<dbReference type="PATRIC" id="fig|398512.5.peg.3423"/>
<dbReference type="PANTHER" id="PTHR34848">
    <property type="match status" value="1"/>
</dbReference>
<feature type="binding site" evidence="19">
    <location>
        <begin position="34"/>
        <end position="36"/>
    </location>
    <ligand>
        <name>GTP</name>
        <dbReference type="ChEBI" id="CHEBI:37565"/>
    </ligand>
</feature>
<dbReference type="GO" id="GO:0005524">
    <property type="term" value="F:ATP binding"/>
    <property type="evidence" value="ECO:0007669"/>
    <property type="project" value="UniProtKB-KW"/>
</dbReference>
<name>A0A0L6JQC8_9FIRM</name>
<evidence type="ECO:0000256" key="8">
    <source>
        <dbReference type="ARBA" id="ARBA00012016"/>
    </source>
</evidence>
<organism evidence="20 21">
    <name type="scientific">Pseudobacteroides cellulosolvens ATCC 35603 = DSM 2933</name>
    <dbReference type="NCBI Taxonomy" id="398512"/>
    <lineage>
        <taxon>Bacteria</taxon>
        <taxon>Bacillati</taxon>
        <taxon>Bacillota</taxon>
        <taxon>Clostridia</taxon>
        <taxon>Eubacteriales</taxon>
        <taxon>Oscillospiraceae</taxon>
        <taxon>Pseudobacteroides</taxon>
    </lineage>
</organism>
<dbReference type="NCBIfam" id="NF004469">
    <property type="entry name" value="PRK05800.1"/>
    <property type="match status" value="1"/>
</dbReference>
<accession>A0A0L6JQC8</accession>
<evidence type="ECO:0000256" key="10">
    <source>
        <dbReference type="ARBA" id="ARBA00022573"/>
    </source>
</evidence>
<proteinExistence type="inferred from homology"/>
<evidence type="ECO:0000256" key="11">
    <source>
        <dbReference type="ARBA" id="ARBA00022679"/>
    </source>
</evidence>
<dbReference type="SUPFAM" id="SSF52540">
    <property type="entry name" value="P-loop containing nucleoside triphosphate hydrolases"/>
    <property type="match status" value="1"/>
</dbReference>
<dbReference type="UniPathway" id="UPA00148">
    <property type="reaction ID" value="UER00236"/>
</dbReference>
<keyword evidence="21" id="KW-1185">Reference proteome</keyword>
<evidence type="ECO:0000256" key="2">
    <source>
        <dbReference type="ARBA" id="ARBA00000711"/>
    </source>
</evidence>
<feature type="binding site" evidence="19">
    <location>
        <begin position="51"/>
        <end position="54"/>
    </location>
    <ligand>
        <name>GTP</name>
        <dbReference type="ChEBI" id="CHEBI:37565"/>
    </ligand>
</feature>
<evidence type="ECO:0000256" key="18">
    <source>
        <dbReference type="PIRSR" id="PIRSR006135-1"/>
    </source>
</evidence>
<evidence type="ECO:0000256" key="5">
    <source>
        <dbReference type="ARBA" id="ARBA00004692"/>
    </source>
</evidence>
<dbReference type="GO" id="GO:0005525">
    <property type="term" value="F:GTP binding"/>
    <property type="evidence" value="ECO:0007669"/>
    <property type="project" value="UniProtKB-KW"/>
</dbReference>
<dbReference type="CDD" id="cd00544">
    <property type="entry name" value="CobU"/>
    <property type="match status" value="1"/>
</dbReference>
<dbReference type="GO" id="GO:0009236">
    <property type="term" value="P:cobalamin biosynthetic process"/>
    <property type="evidence" value="ECO:0007669"/>
    <property type="project" value="UniProtKB-UniPathway"/>
</dbReference>
<evidence type="ECO:0000256" key="7">
    <source>
        <dbReference type="ARBA" id="ARBA00007490"/>
    </source>
</evidence>
<keyword evidence="14" id="KW-0067">ATP-binding</keyword>
<comment type="catalytic activity">
    <reaction evidence="2">
        <text>adenosylcob(III)inamide phosphate + GTP + H(+) = adenosylcob(III)inamide-GDP + diphosphate</text>
        <dbReference type="Rhea" id="RHEA:22712"/>
        <dbReference type="ChEBI" id="CHEBI:15378"/>
        <dbReference type="ChEBI" id="CHEBI:33019"/>
        <dbReference type="ChEBI" id="CHEBI:37565"/>
        <dbReference type="ChEBI" id="CHEBI:58502"/>
        <dbReference type="ChEBI" id="CHEBI:60487"/>
        <dbReference type="EC" id="2.7.7.62"/>
    </reaction>
</comment>
<dbReference type="GO" id="GO:0043752">
    <property type="term" value="F:adenosylcobinamide kinase activity"/>
    <property type="evidence" value="ECO:0007669"/>
    <property type="project" value="UniProtKB-EC"/>
</dbReference>
<evidence type="ECO:0000256" key="19">
    <source>
        <dbReference type="PIRSR" id="PIRSR006135-2"/>
    </source>
</evidence>
<keyword evidence="12 19" id="KW-0547">Nucleotide-binding</keyword>
<evidence type="ECO:0000256" key="4">
    <source>
        <dbReference type="ARBA" id="ARBA00003889"/>
    </source>
</evidence>
<dbReference type="PANTHER" id="PTHR34848:SF1">
    <property type="entry name" value="BIFUNCTIONAL ADENOSYLCOBALAMIN BIOSYNTHESIS PROTEIN COBU"/>
    <property type="match status" value="1"/>
</dbReference>
<dbReference type="GO" id="GO:0008820">
    <property type="term" value="F:cobinamide phosphate guanylyltransferase activity"/>
    <property type="evidence" value="ECO:0007669"/>
    <property type="project" value="UniProtKB-EC"/>
</dbReference>
<evidence type="ECO:0000256" key="14">
    <source>
        <dbReference type="ARBA" id="ARBA00022840"/>
    </source>
</evidence>
<dbReference type="RefSeq" id="WP_036939039.1">
    <property type="nucleotide sequence ID" value="NZ_JQKC01000008.1"/>
</dbReference>
<dbReference type="Proteomes" id="UP000036923">
    <property type="component" value="Unassembled WGS sequence"/>
</dbReference>
<comment type="similarity">
    <text evidence="7">Belongs to the CobU/CobP family.</text>
</comment>
<keyword evidence="11 20" id="KW-0808">Transferase</keyword>
<reference evidence="21" key="1">
    <citation type="submission" date="2015-07" db="EMBL/GenBank/DDBJ databases">
        <title>Near-Complete Genome Sequence of the Cellulolytic Bacterium Bacteroides (Pseudobacteroides) cellulosolvens ATCC 35603.</title>
        <authorList>
            <person name="Dassa B."/>
            <person name="Utturkar S.M."/>
            <person name="Klingeman D.M."/>
            <person name="Hurt R.A."/>
            <person name="Keller M."/>
            <person name="Xu J."/>
            <person name="Reddy Y.H.K."/>
            <person name="Borovok I."/>
            <person name="Grinberg I.R."/>
            <person name="Lamed R."/>
            <person name="Zhivin O."/>
            <person name="Bayer E.A."/>
            <person name="Brown S.D."/>
        </authorList>
    </citation>
    <scope>NUCLEOTIDE SEQUENCE [LARGE SCALE GENOMIC DNA]</scope>
    <source>
        <strain evidence="21">DSM 2933</strain>
    </source>
</reference>
<dbReference type="EC" id="2.7.7.62" evidence="9"/>
<dbReference type="Pfam" id="PF02283">
    <property type="entry name" value="CobU"/>
    <property type="match status" value="1"/>
</dbReference>
<dbReference type="EMBL" id="LGTC01000001">
    <property type="protein sequence ID" value="KNY27994.1"/>
    <property type="molecule type" value="Genomic_DNA"/>
</dbReference>
<gene>
    <name evidence="20" type="ORF">Bccel_3265</name>
</gene>
<dbReference type="Gene3D" id="3.40.50.300">
    <property type="entry name" value="P-loop containing nucleotide triphosphate hydrolases"/>
    <property type="match status" value="1"/>
</dbReference>
<evidence type="ECO:0000256" key="12">
    <source>
        <dbReference type="ARBA" id="ARBA00022741"/>
    </source>
</evidence>
<dbReference type="OrthoDB" id="9799422at2"/>
<keyword evidence="13" id="KW-0418">Kinase</keyword>
<comment type="pathway">
    <text evidence="6">Cofactor biosynthesis; adenosylcobalamin biosynthesis; adenosylcobalamin from cob(II)yrinate a,c-diamide: step 5/7.</text>
</comment>
<comment type="catalytic activity">
    <reaction evidence="1">
        <text>adenosylcob(III)inamide + ATP = adenosylcob(III)inamide phosphate + ADP + H(+)</text>
        <dbReference type="Rhea" id="RHEA:15769"/>
        <dbReference type="ChEBI" id="CHEBI:2480"/>
        <dbReference type="ChEBI" id="CHEBI:15378"/>
        <dbReference type="ChEBI" id="CHEBI:30616"/>
        <dbReference type="ChEBI" id="CHEBI:58502"/>
        <dbReference type="ChEBI" id="CHEBI:456216"/>
        <dbReference type="EC" id="2.7.1.156"/>
    </reaction>
</comment>
<feature type="active site" description="GMP-histidine intermediate" evidence="18">
    <location>
        <position position="50"/>
    </location>
</feature>
<keyword evidence="10" id="KW-0169">Cobalamin biosynthesis</keyword>
<comment type="pathway">
    <text evidence="5">Cofactor biosynthesis; adenosylcobalamin biosynthesis; adenosylcobalamin from cob(II)yrinate a,c-diamide: step 6/7.</text>
</comment>
<evidence type="ECO:0000256" key="9">
    <source>
        <dbReference type="ARBA" id="ARBA00012523"/>
    </source>
</evidence>
<evidence type="ECO:0000256" key="3">
    <source>
        <dbReference type="ARBA" id="ARBA00001522"/>
    </source>
</evidence>
<evidence type="ECO:0000256" key="1">
    <source>
        <dbReference type="ARBA" id="ARBA00000312"/>
    </source>
</evidence>
<comment type="caution">
    <text evidence="20">The sequence shown here is derived from an EMBL/GenBank/DDBJ whole genome shotgun (WGS) entry which is preliminary data.</text>
</comment>
<dbReference type="InterPro" id="IPR027417">
    <property type="entry name" value="P-loop_NTPase"/>
</dbReference>
<evidence type="ECO:0000313" key="21">
    <source>
        <dbReference type="Proteomes" id="UP000036923"/>
    </source>
</evidence>
<comment type="catalytic activity">
    <reaction evidence="3">
        <text>adenosylcob(III)inamide + GTP = adenosylcob(III)inamide phosphate + GDP + H(+)</text>
        <dbReference type="Rhea" id="RHEA:15765"/>
        <dbReference type="ChEBI" id="CHEBI:2480"/>
        <dbReference type="ChEBI" id="CHEBI:15378"/>
        <dbReference type="ChEBI" id="CHEBI:37565"/>
        <dbReference type="ChEBI" id="CHEBI:58189"/>
        <dbReference type="ChEBI" id="CHEBI:58502"/>
        <dbReference type="EC" id="2.7.1.156"/>
    </reaction>
</comment>
<protein>
    <recommendedName>
        <fullName evidence="16">Adenosylcobinamide kinase</fullName>
        <ecNumber evidence="8">2.7.1.156</ecNumber>
        <ecNumber evidence="9">2.7.7.62</ecNumber>
    </recommendedName>
    <alternativeName>
        <fullName evidence="17">Adenosylcobinamide-phosphate guanylyltransferase</fullName>
    </alternativeName>
</protein>
<comment type="function">
    <text evidence="4">Catalyzes ATP-dependent phosphorylation of adenosylcobinamide and addition of GMP to adenosylcobinamide phosphate.</text>
</comment>
<evidence type="ECO:0000256" key="17">
    <source>
        <dbReference type="ARBA" id="ARBA00030571"/>
    </source>
</evidence>